<dbReference type="GO" id="GO:0003676">
    <property type="term" value="F:nucleic acid binding"/>
    <property type="evidence" value="ECO:0007669"/>
    <property type="project" value="InterPro"/>
</dbReference>
<organism evidence="1 2">
    <name type="scientific">Caligus rogercresseyi</name>
    <name type="common">Sea louse</name>
    <dbReference type="NCBI Taxonomy" id="217165"/>
    <lineage>
        <taxon>Eukaryota</taxon>
        <taxon>Metazoa</taxon>
        <taxon>Ecdysozoa</taxon>
        <taxon>Arthropoda</taxon>
        <taxon>Crustacea</taxon>
        <taxon>Multicrustacea</taxon>
        <taxon>Hexanauplia</taxon>
        <taxon>Copepoda</taxon>
        <taxon>Siphonostomatoida</taxon>
        <taxon>Caligidae</taxon>
        <taxon>Caligus</taxon>
    </lineage>
</organism>
<protein>
    <submittedName>
        <fullName evidence="1">Transposable element</fullName>
    </submittedName>
</protein>
<evidence type="ECO:0000313" key="1">
    <source>
        <dbReference type="EMBL" id="QQP39937.1"/>
    </source>
</evidence>
<dbReference type="AlphaFoldDB" id="A0A7T8GYC0"/>
<evidence type="ECO:0000313" key="2">
    <source>
        <dbReference type="Proteomes" id="UP000595437"/>
    </source>
</evidence>
<reference evidence="2" key="1">
    <citation type="submission" date="2021-01" db="EMBL/GenBank/DDBJ databases">
        <title>Caligus Genome Assembly.</title>
        <authorList>
            <person name="Gallardo-Escarate C."/>
        </authorList>
    </citation>
    <scope>NUCLEOTIDE SEQUENCE [LARGE SCALE GENOMIC DNA]</scope>
</reference>
<name>A0A7T8GYC0_CALRO</name>
<accession>A0A7T8GYC0</accession>
<dbReference type="EMBL" id="CP045898">
    <property type="protein sequence ID" value="QQP39937.1"/>
    <property type="molecule type" value="Genomic_DNA"/>
</dbReference>
<sequence>MEIKRERVAALLAAGHKAQDICKAENVGKTLVYKVNTLVKNGRDLNRKSGSGRPANMEQKAAIVATVMANGLKIGTEQYLEVMKDVVKPCMDSTYPDGNYVWNRTPHLPIKPRKLTRGGDLEWRACRIRHPNVEAMKDAVNEQWAATSEATIIRVCAAFRPRLERMLAAEGGHFEHK</sequence>
<dbReference type="OrthoDB" id="6401933at2759"/>
<keyword evidence="2" id="KW-1185">Reference proteome</keyword>
<dbReference type="InterPro" id="IPR036397">
    <property type="entry name" value="RNaseH_sf"/>
</dbReference>
<proteinExistence type="predicted"/>
<dbReference type="Proteomes" id="UP000595437">
    <property type="component" value="Chromosome 9"/>
</dbReference>
<dbReference type="Gene3D" id="3.30.420.10">
    <property type="entry name" value="Ribonuclease H-like superfamily/Ribonuclease H"/>
    <property type="match status" value="1"/>
</dbReference>
<gene>
    <name evidence="1" type="ORF">FKW44_013811</name>
</gene>